<name>A0AAD3XW63_NEPGR</name>
<reference evidence="1" key="1">
    <citation type="submission" date="2023-05" db="EMBL/GenBank/DDBJ databases">
        <title>Nepenthes gracilis genome sequencing.</title>
        <authorList>
            <person name="Fukushima K."/>
        </authorList>
    </citation>
    <scope>NUCLEOTIDE SEQUENCE</scope>
    <source>
        <strain evidence="1">SING2019-196</strain>
    </source>
</reference>
<dbReference type="AlphaFoldDB" id="A0AAD3XW63"/>
<dbReference type="EMBL" id="BSYO01000021">
    <property type="protein sequence ID" value="GMH19887.1"/>
    <property type="molecule type" value="Genomic_DNA"/>
</dbReference>
<keyword evidence="2" id="KW-1185">Reference proteome</keyword>
<sequence length="106" mass="12111">MTLLLLPGWSWPPADFLEYCRSLQQYAGLGSWFDVGWAHRFLPSQGTGLDGVDFIWPESTWGGQLRWDSSLEWWCRSMMLLLPHALLDETDLPGGSCLPAEFLEFC</sequence>
<protein>
    <submittedName>
        <fullName evidence="1">Uncharacterized protein</fullName>
    </submittedName>
</protein>
<comment type="caution">
    <text evidence="1">The sequence shown here is derived from an EMBL/GenBank/DDBJ whole genome shotgun (WGS) entry which is preliminary data.</text>
</comment>
<evidence type="ECO:0000313" key="1">
    <source>
        <dbReference type="EMBL" id="GMH19887.1"/>
    </source>
</evidence>
<proteinExistence type="predicted"/>
<gene>
    <name evidence="1" type="ORF">Nepgr_021728</name>
</gene>
<evidence type="ECO:0000313" key="2">
    <source>
        <dbReference type="Proteomes" id="UP001279734"/>
    </source>
</evidence>
<organism evidence="1 2">
    <name type="scientific">Nepenthes gracilis</name>
    <name type="common">Slender pitcher plant</name>
    <dbReference type="NCBI Taxonomy" id="150966"/>
    <lineage>
        <taxon>Eukaryota</taxon>
        <taxon>Viridiplantae</taxon>
        <taxon>Streptophyta</taxon>
        <taxon>Embryophyta</taxon>
        <taxon>Tracheophyta</taxon>
        <taxon>Spermatophyta</taxon>
        <taxon>Magnoliopsida</taxon>
        <taxon>eudicotyledons</taxon>
        <taxon>Gunneridae</taxon>
        <taxon>Pentapetalae</taxon>
        <taxon>Caryophyllales</taxon>
        <taxon>Nepenthaceae</taxon>
        <taxon>Nepenthes</taxon>
    </lineage>
</organism>
<dbReference type="Proteomes" id="UP001279734">
    <property type="component" value="Unassembled WGS sequence"/>
</dbReference>
<accession>A0AAD3XW63</accession>